<dbReference type="PANTHER" id="PTHR43425:SF2">
    <property type="entry name" value="OXYGEN-INSENSITIVE NADPH NITROREDUCTASE"/>
    <property type="match status" value="1"/>
</dbReference>
<dbReference type="Proteomes" id="UP001449795">
    <property type="component" value="Chromosome"/>
</dbReference>
<evidence type="ECO:0000256" key="1">
    <source>
        <dbReference type="ARBA" id="ARBA00008366"/>
    </source>
</evidence>
<gene>
    <name evidence="7" type="ORF">AAC691_06350</name>
</gene>
<feature type="domain" description="Nitroreductase" evidence="6">
    <location>
        <begin position="49"/>
        <end position="203"/>
    </location>
</feature>
<dbReference type="PIRSF" id="PIRSF005426">
    <property type="entry name" value="Frp"/>
    <property type="match status" value="1"/>
</dbReference>
<evidence type="ECO:0000256" key="3">
    <source>
        <dbReference type="ARBA" id="ARBA00022643"/>
    </source>
</evidence>
<accession>A0ABZ3D8Z5</accession>
<evidence type="ECO:0000256" key="5">
    <source>
        <dbReference type="PIRNR" id="PIRNR005426"/>
    </source>
</evidence>
<keyword evidence="4 5" id="KW-0560">Oxidoreductase</keyword>
<protein>
    <submittedName>
        <fullName evidence="7">NADPH-dependent oxidoreductase</fullName>
    </submittedName>
</protein>
<dbReference type="Pfam" id="PF00881">
    <property type="entry name" value="Nitroreductase"/>
    <property type="match status" value="1"/>
</dbReference>
<dbReference type="CDD" id="cd02146">
    <property type="entry name" value="NfsA-like"/>
    <property type="match status" value="1"/>
</dbReference>
<sequence>MMDHPSSSTETVAETAAETAAAWRARYGTDLGPAEGLAALDAPLRQMLAHRSVRAYRDQAVDDRLLEGAVAAAQSASTSSNLQLWSVIAVRDAGTRARLAELAGGQAHVAQAPLFLAWVLDLSRLRRLGRAQGVPTGGLDYLEGFVLGAVDVSLAAQNAAVSFERNGLGLVYIGGMRNHPEAVAELLGLPPAAMVLFGMCVGYPEPAELPPVKPRLPQAAVLHRERYDSGAEADIIAAYDAIFTGSDSARARGARPWSHGAVHRMRGPEALSGRDRLRQALHALGFPLA</sequence>
<keyword evidence="3 5" id="KW-0288">FMN</keyword>
<reference evidence="7 8" key="1">
    <citation type="submission" date="2024-04" db="EMBL/GenBank/DDBJ databases">
        <title>Complete genome sequence of Nguyenibacter vanlangesis HBCM-1154, a strain capable of nitrogen fixation, IAA production, and phosphorus solubilization isolated from sugarcane soil.</title>
        <authorList>
            <person name="MY HANH P."/>
        </authorList>
    </citation>
    <scope>NUCLEOTIDE SEQUENCE [LARGE SCALE GENOMIC DNA]</scope>
    <source>
        <strain evidence="7 8">HBCM 1154</strain>
    </source>
</reference>
<dbReference type="EMBL" id="CP152276">
    <property type="protein sequence ID" value="XAE44049.1"/>
    <property type="molecule type" value="Genomic_DNA"/>
</dbReference>
<dbReference type="InterPro" id="IPR000415">
    <property type="entry name" value="Nitroreductase-like"/>
</dbReference>
<organism evidence="7 8">
    <name type="scientific">Nguyenibacter vanlangensis</name>
    <dbReference type="NCBI Taxonomy" id="1216886"/>
    <lineage>
        <taxon>Bacteria</taxon>
        <taxon>Pseudomonadati</taxon>
        <taxon>Pseudomonadota</taxon>
        <taxon>Alphaproteobacteria</taxon>
        <taxon>Acetobacterales</taxon>
        <taxon>Acetobacteraceae</taxon>
        <taxon>Nguyenibacter</taxon>
    </lineage>
</organism>
<proteinExistence type="inferred from homology"/>
<evidence type="ECO:0000259" key="6">
    <source>
        <dbReference type="Pfam" id="PF00881"/>
    </source>
</evidence>
<dbReference type="Gene3D" id="3.40.109.10">
    <property type="entry name" value="NADH Oxidase"/>
    <property type="match status" value="1"/>
</dbReference>
<dbReference type="InterPro" id="IPR029479">
    <property type="entry name" value="Nitroreductase"/>
</dbReference>
<dbReference type="InterPro" id="IPR016446">
    <property type="entry name" value="Flavin_OxRdtase_Frp"/>
</dbReference>
<evidence type="ECO:0000313" key="7">
    <source>
        <dbReference type="EMBL" id="XAE44049.1"/>
    </source>
</evidence>
<keyword evidence="8" id="KW-1185">Reference proteome</keyword>
<evidence type="ECO:0000256" key="2">
    <source>
        <dbReference type="ARBA" id="ARBA00022630"/>
    </source>
</evidence>
<dbReference type="SUPFAM" id="SSF55469">
    <property type="entry name" value="FMN-dependent nitroreductase-like"/>
    <property type="match status" value="1"/>
</dbReference>
<keyword evidence="2 5" id="KW-0285">Flavoprotein</keyword>
<keyword evidence="5" id="KW-0521">NADP</keyword>
<dbReference type="PANTHER" id="PTHR43425">
    <property type="entry name" value="OXYGEN-INSENSITIVE NADPH NITROREDUCTASE"/>
    <property type="match status" value="1"/>
</dbReference>
<dbReference type="RefSeq" id="WP_342629370.1">
    <property type="nucleotide sequence ID" value="NZ_CP152276.1"/>
</dbReference>
<comment type="similarity">
    <text evidence="1 5">Belongs to the flavin oxidoreductase frp family.</text>
</comment>
<evidence type="ECO:0000256" key="4">
    <source>
        <dbReference type="ARBA" id="ARBA00023002"/>
    </source>
</evidence>
<evidence type="ECO:0000313" key="8">
    <source>
        <dbReference type="Proteomes" id="UP001449795"/>
    </source>
</evidence>
<name>A0ABZ3D8Z5_9PROT</name>